<reference evidence="2 3" key="2">
    <citation type="journal article" date="2021" name="Genomics">
        <title>High-quality reference genome for Clonorchis sinensis.</title>
        <authorList>
            <person name="Young N.D."/>
            <person name="Stroehlein A.J."/>
            <person name="Kinkar L."/>
            <person name="Wang T."/>
            <person name="Sohn W.M."/>
            <person name="Chang B.C.H."/>
            <person name="Kaur P."/>
            <person name="Weisz D."/>
            <person name="Dudchenko O."/>
            <person name="Aiden E.L."/>
            <person name="Korhonen P.K."/>
            <person name="Gasser R.B."/>
        </authorList>
    </citation>
    <scope>NUCLEOTIDE SEQUENCE [LARGE SCALE GENOMIC DNA]</scope>
    <source>
        <strain evidence="2">Cs-k2</strain>
    </source>
</reference>
<evidence type="ECO:0000256" key="1">
    <source>
        <dbReference type="SAM" id="MobiDB-lite"/>
    </source>
</evidence>
<accession>A0A3R7GGF5</accession>
<dbReference type="EMBL" id="NIRI02000042">
    <property type="protein sequence ID" value="KAG5447817.1"/>
    <property type="molecule type" value="Genomic_DNA"/>
</dbReference>
<gene>
    <name evidence="2" type="ORF">CSKR_106853</name>
</gene>
<protein>
    <submittedName>
        <fullName evidence="2">Uncharacterized protein</fullName>
    </submittedName>
</protein>
<keyword evidence="3" id="KW-1185">Reference proteome</keyword>
<feature type="region of interest" description="Disordered" evidence="1">
    <location>
        <begin position="221"/>
        <end position="240"/>
    </location>
</feature>
<evidence type="ECO:0000313" key="3">
    <source>
        <dbReference type="Proteomes" id="UP000286415"/>
    </source>
</evidence>
<name>A0A3R7GGF5_CLOSI</name>
<dbReference type="InParanoid" id="A0A3R7GGF5"/>
<comment type="caution">
    <text evidence="2">The sequence shown here is derived from an EMBL/GenBank/DDBJ whole genome shotgun (WGS) entry which is preliminary data.</text>
</comment>
<evidence type="ECO:0000313" key="2">
    <source>
        <dbReference type="EMBL" id="KAG5447817.1"/>
    </source>
</evidence>
<sequence length="240" mass="27893">MFIHRLRRGYTGLRILPTFPASVWSLSFSGFSSFVDPKRRKNVAPLFNFSAQDSRLTSVISKYYFSREAKVVEGNEVKHRERRLVAHGLKASNHFWSSSLETNNEGCLLLSVESGPSRPHRVLEVNASEMREGAPRHPQKGECLLSRFLMVHLSDACQLTKKDQDIRSLTSQYYCKDNNTHFRQPQNSRLSRYREIYRIKPYKHQPEDKSQLTSPEIRYCHKEADIDGERPQKTMSDQNS</sequence>
<dbReference type="Proteomes" id="UP000286415">
    <property type="component" value="Unassembled WGS sequence"/>
</dbReference>
<proteinExistence type="predicted"/>
<dbReference type="AlphaFoldDB" id="A0A3R7GGF5"/>
<feature type="compositionally biased region" description="Basic and acidic residues" evidence="1">
    <location>
        <begin position="221"/>
        <end position="232"/>
    </location>
</feature>
<organism evidence="2 3">
    <name type="scientific">Clonorchis sinensis</name>
    <name type="common">Chinese liver fluke</name>
    <dbReference type="NCBI Taxonomy" id="79923"/>
    <lineage>
        <taxon>Eukaryota</taxon>
        <taxon>Metazoa</taxon>
        <taxon>Spiralia</taxon>
        <taxon>Lophotrochozoa</taxon>
        <taxon>Platyhelminthes</taxon>
        <taxon>Trematoda</taxon>
        <taxon>Digenea</taxon>
        <taxon>Opisthorchiida</taxon>
        <taxon>Opisthorchiata</taxon>
        <taxon>Opisthorchiidae</taxon>
        <taxon>Clonorchis</taxon>
    </lineage>
</organism>
<reference evidence="2 3" key="1">
    <citation type="journal article" date="2018" name="Biotechnol. Adv.">
        <title>Improved genomic resources and new bioinformatic workflow for the carcinogenic parasite Clonorchis sinensis: Biotechnological implications.</title>
        <authorList>
            <person name="Wang D."/>
            <person name="Korhonen P.K."/>
            <person name="Gasser R.B."/>
            <person name="Young N.D."/>
        </authorList>
    </citation>
    <scope>NUCLEOTIDE SEQUENCE [LARGE SCALE GENOMIC DNA]</scope>
    <source>
        <strain evidence="2">Cs-k2</strain>
    </source>
</reference>